<comment type="similarity">
    <text evidence="1">Belongs to the AHA1 family.</text>
</comment>
<keyword evidence="4" id="KW-1185">Reference proteome</keyword>
<dbReference type="SUPFAM" id="SSF55961">
    <property type="entry name" value="Bet v1-like"/>
    <property type="match status" value="1"/>
</dbReference>
<dbReference type="Pfam" id="PF08327">
    <property type="entry name" value="AHSA1"/>
    <property type="match status" value="1"/>
</dbReference>
<organism evidence="3 4">
    <name type="scientific">Dictyobacter halimunensis</name>
    <dbReference type="NCBI Taxonomy" id="3026934"/>
    <lineage>
        <taxon>Bacteria</taxon>
        <taxon>Bacillati</taxon>
        <taxon>Chloroflexota</taxon>
        <taxon>Ktedonobacteria</taxon>
        <taxon>Ktedonobacterales</taxon>
        <taxon>Dictyobacteraceae</taxon>
        <taxon>Dictyobacter</taxon>
    </lineage>
</organism>
<dbReference type="Proteomes" id="UP001344906">
    <property type="component" value="Unassembled WGS sequence"/>
</dbReference>
<dbReference type="RefSeq" id="WP_338258064.1">
    <property type="nucleotide sequence ID" value="NZ_BSRI01000002.1"/>
</dbReference>
<dbReference type="InterPro" id="IPR013538">
    <property type="entry name" value="ASHA1/2-like_C"/>
</dbReference>
<reference evidence="3 4" key="1">
    <citation type="submission" date="2023-02" db="EMBL/GenBank/DDBJ databases">
        <title>Dictyobacter halimunensis sp. nov., a new member of the class Ktedonobacteria from forest soil in a geothermal area.</title>
        <authorList>
            <person name="Rachmania M.K."/>
            <person name="Ningsih F."/>
            <person name="Sakai Y."/>
            <person name="Yabe S."/>
            <person name="Yokota A."/>
            <person name="Sjamsuridzal W."/>
        </authorList>
    </citation>
    <scope>NUCLEOTIDE SEQUENCE [LARGE SCALE GENOMIC DNA]</scope>
    <source>
        <strain evidence="3 4">S3.2.2.5</strain>
    </source>
</reference>
<evidence type="ECO:0000313" key="4">
    <source>
        <dbReference type="Proteomes" id="UP001344906"/>
    </source>
</evidence>
<gene>
    <name evidence="3" type="ORF">KDH_76750</name>
</gene>
<evidence type="ECO:0000256" key="1">
    <source>
        <dbReference type="ARBA" id="ARBA00006817"/>
    </source>
</evidence>
<dbReference type="CDD" id="cd07814">
    <property type="entry name" value="SRPBCC_CalC_Aha1-like"/>
    <property type="match status" value="1"/>
</dbReference>
<dbReference type="Gene3D" id="3.30.530.20">
    <property type="match status" value="1"/>
</dbReference>
<dbReference type="InterPro" id="IPR023393">
    <property type="entry name" value="START-like_dom_sf"/>
</dbReference>
<name>A0ABQ6G6X5_9CHLR</name>
<dbReference type="EMBL" id="BSRI01000002">
    <property type="protein sequence ID" value="GLV60856.1"/>
    <property type="molecule type" value="Genomic_DNA"/>
</dbReference>
<sequence>MVAQDYHKSITTPASAAEAFTKISDVRTWWTPNIKGSANHLNDVFSMFTEKDTVTLQVVEVVPNKKWVWLVTDCQMSWLQDPTEWKNTRIVFEISEEGQQTRIDMTHVGLVPEVECYNVCEPGWDRHLKTLAAWLETGIAPLAR</sequence>
<proteinExistence type="inferred from homology"/>
<feature type="domain" description="Activator of Hsp90 ATPase homologue 1/2-like C-terminal" evidence="2">
    <location>
        <begin position="18"/>
        <end position="136"/>
    </location>
</feature>
<comment type="caution">
    <text evidence="3">The sequence shown here is derived from an EMBL/GenBank/DDBJ whole genome shotgun (WGS) entry which is preliminary data.</text>
</comment>
<accession>A0ABQ6G6X5</accession>
<evidence type="ECO:0000313" key="3">
    <source>
        <dbReference type="EMBL" id="GLV60856.1"/>
    </source>
</evidence>
<evidence type="ECO:0000259" key="2">
    <source>
        <dbReference type="Pfam" id="PF08327"/>
    </source>
</evidence>
<protein>
    <recommendedName>
        <fullName evidence="2">Activator of Hsp90 ATPase homologue 1/2-like C-terminal domain-containing protein</fullName>
    </recommendedName>
</protein>